<feature type="non-terminal residue" evidence="1">
    <location>
        <position position="1"/>
    </location>
</feature>
<reference evidence="1 3" key="1">
    <citation type="submission" date="2008-03" db="EMBL/GenBank/DDBJ databases">
        <title>Annotation of Ixodes scapularis.</title>
        <authorList>
            <consortium name="Ixodes scapularis Genome Project Consortium"/>
            <person name="Caler E."/>
            <person name="Hannick L.I."/>
            <person name="Bidwell S."/>
            <person name="Joardar V."/>
            <person name="Thiagarajan M."/>
            <person name="Amedeo P."/>
            <person name="Galinsky K.J."/>
            <person name="Schobel S."/>
            <person name="Inman J."/>
            <person name="Hostetler J."/>
            <person name="Miller J."/>
            <person name="Hammond M."/>
            <person name="Megy K."/>
            <person name="Lawson D."/>
            <person name="Kodira C."/>
            <person name="Sutton G."/>
            <person name="Meyer J."/>
            <person name="Hill C.A."/>
            <person name="Birren B."/>
            <person name="Nene V."/>
            <person name="Collins F."/>
            <person name="Alarcon-Chaidez F."/>
            <person name="Wikel S."/>
            <person name="Strausberg R."/>
        </authorList>
    </citation>
    <scope>NUCLEOTIDE SEQUENCE [LARGE SCALE GENOMIC DNA]</scope>
    <source>
        <strain evidence="3">Wikel</strain>
        <strain evidence="1">Wikel colony</strain>
    </source>
</reference>
<dbReference type="EMBL" id="ABJB010859916">
    <property type="status" value="NOT_ANNOTATED_CDS"/>
    <property type="molecule type" value="Genomic_DNA"/>
</dbReference>
<reference evidence="2" key="2">
    <citation type="submission" date="2020-05" db="UniProtKB">
        <authorList>
            <consortium name="EnsemblMetazoa"/>
        </authorList>
    </citation>
    <scope>IDENTIFICATION</scope>
    <source>
        <strain evidence="2">wikel</strain>
    </source>
</reference>
<organism>
    <name type="scientific">Ixodes scapularis</name>
    <name type="common">Black-legged tick</name>
    <name type="synonym">Deer tick</name>
    <dbReference type="NCBI Taxonomy" id="6945"/>
    <lineage>
        <taxon>Eukaryota</taxon>
        <taxon>Metazoa</taxon>
        <taxon>Ecdysozoa</taxon>
        <taxon>Arthropoda</taxon>
        <taxon>Chelicerata</taxon>
        <taxon>Arachnida</taxon>
        <taxon>Acari</taxon>
        <taxon>Parasitiformes</taxon>
        <taxon>Ixodida</taxon>
        <taxon>Ixodoidea</taxon>
        <taxon>Ixodidae</taxon>
        <taxon>Ixodinae</taxon>
        <taxon>Ixodes</taxon>
    </lineage>
</organism>
<dbReference type="InParanoid" id="B7PHN9"/>
<dbReference type="EnsemblMetazoa" id="ISCW017800-RA">
    <property type="protein sequence ID" value="ISCW017800-PA"/>
    <property type="gene ID" value="ISCW017800"/>
</dbReference>
<evidence type="ECO:0000313" key="2">
    <source>
        <dbReference type="EnsemblMetazoa" id="ISCW017800-PA"/>
    </source>
</evidence>
<sequence>IKNTYYRLPSQQCFTIDVNAMHKDDPLFKDCPQQAKWELELRYRWSKESTMLLLPAWSYPIFVHQTGHCPPDKLPAVVLLPGKVIQVTVKQLRTIRLPSPYKSMCTDYKSMGSFPEFKGFLNHDANTCYNALMANGSYGECKRSCTLPCEQTFKLKLKYRSDVEDLVIYHPTLTVEQTFKLKLKYRSDVEDLVIYHPTLTVE</sequence>
<dbReference type="Proteomes" id="UP000001555">
    <property type="component" value="Unassembled WGS sequence"/>
</dbReference>
<dbReference type="EMBL" id="ABJB010554011">
    <property type="status" value="NOT_ANNOTATED_CDS"/>
    <property type="molecule type" value="Genomic_DNA"/>
</dbReference>
<dbReference type="VEuPathDB" id="VectorBase:ISCI017800"/>
<protein>
    <submittedName>
        <fullName evidence="1 2">Uncharacterized protein</fullName>
    </submittedName>
</protein>
<proteinExistence type="predicted"/>
<dbReference type="AlphaFoldDB" id="B7PHN9"/>
<gene>
    <name evidence="1" type="ORF">IscW_ISCW017800</name>
</gene>
<evidence type="ECO:0000313" key="3">
    <source>
        <dbReference type="Proteomes" id="UP000001555"/>
    </source>
</evidence>
<accession>B7PHN9</accession>
<dbReference type="EMBL" id="DS714399">
    <property type="protein sequence ID" value="EEC06111.1"/>
    <property type="molecule type" value="Genomic_DNA"/>
</dbReference>
<dbReference type="OrthoDB" id="6500036at2759"/>
<dbReference type="HOGENOM" id="CLU_1357647_0_0_1"/>
<name>B7PHN9_IXOSC</name>
<evidence type="ECO:0000313" key="1">
    <source>
        <dbReference type="EMBL" id="EEC06111.1"/>
    </source>
</evidence>
<dbReference type="VEuPathDB" id="VectorBase:ISCW017800"/>
<keyword evidence="3" id="KW-1185">Reference proteome</keyword>
<dbReference type="EMBL" id="ABJB010341480">
    <property type="status" value="NOT_ANNOTATED_CDS"/>
    <property type="molecule type" value="Genomic_DNA"/>
</dbReference>
<dbReference type="VEuPathDB" id="VectorBase:ISCP_008642"/>
<dbReference type="PaxDb" id="6945-B7PHN9"/>